<evidence type="ECO:0000313" key="2">
    <source>
        <dbReference type="EMBL" id="MDX8304377.1"/>
    </source>
</evidence>
<comment type="caution">
    <text evidence="2">The sequence shown here is derived from an EMBL/GenBank/DDBJ whole genome shotgun (WGS) entry which is preliminary data.</text>
</comment>
<dbReference type="InterPro" id="IPR037401">
    <property type="entry name" value="SnoaL-like"/>
</dbReference>
<reference evidence="2" key="1">
    <citation type="journal article" date="2023" name="Phytobiomes J">
        <title>Deciphering the key players within the bacterial microbiota associated with aerial crown gall tumors on rhododendron: Insights into the gallobiome.</title>
        <authorList>
            <person name="Kuzmanovic N."/>
            <person name="Nesme J."/>
            <person name="Wolf J."/>
            <person name="Neumann-Schaal M."/>
            <person name="Petersen J."/>
            <person name="Fernandez-Gnecco G."/>
            <person name="Sproeer C."/>
            <person name="Bunk B."/>
            <person name="Overmann J."/>
            <person name="Sorensen S.J."/>
            <person name="Idczak E."/>
            <person name="Smalla K."/>
        </authorList>
    </citation>
    <scope>NUCLEOTIDE SEQUENCE</scope>
    <source>
        <strain evidence="2">Rho-11.1</strain>
    </source>
</reference>
<feature type="domain" description="SnoaL-like" evidence="1">
    <location>
        <begin position="9"/>
        <end position="133"/>
    </location>
</feature>
<dbReference type="Gene3D" id="3.10.450.50">
    <property type="match status" value="1"/>
</dbReference>
<name>A0AAW9FIK1_9HYPH</name>
<dbReference type="InterPro" id="IPR032710">
    <property type="entry name" value="NTF2-like_dom_sf"/>
</dbReference>
<accession>A0AAW9FIK1</accession>
<protein>
    <submittedName>
        <fullName evidence="2">Nuclear transport factor 2 family protein</fullName>
    </submittedName>
</protein>
<dbReference type="AlphaFoldDB" id="A0AAW9FIK1"/>
<dbReference type="Pfam" id="PF13577">
    <property type="entry name" value="SnoaL_4"/>
    <property type="match status" value="1"/>
</dbReference>
<dbReference type="EMBL" id="JAVRAF010000007">
    <property type="protein sequence ID" value="MDX8304377.1"/>
    <property type="molecule type" value="Genomic_DNA"/>
</dbReference>
<dbReference type="RefSeq" id="WP_320203116.1">
    <property type="nucleotide sequence ID" value="NZ_CP192782.1"/>
</dbReference>
<dbReference type="SUPFAM" id="SSF54427">
    <property type="entry name" value="NTF2-like"/>
    <property type="match status" value="1"/>
</dbReference>
<proteinExistence type="predicted"/>
<gene>
    <name evidence="2" type="ORF">RMR22_19125</name>
</gene>
<sequence>MYGMEQRLQALESIEVIKQLKVQYCLHCDDNYNGAAISSLFTEDGAWESDTFGRYEGRDAIASYFDAISARISFAAHLLMNPIVTITAPDRAIGKWRLLMPCTAQEADRPEAYWLTTSYSDRFRRVDGRWYFEDLQARTEIFAPHRFGWAQTA</sequence>
<organism evidence="2">
    <name type="scientific">Agrobacterium rosae</name>
    <dbReference type="NCBI Taxonomy" id="1972867"/>
    <lineage>
        <taxon>Bacteria</taxon>
        <taxon>Pseudomonadati</taxon>
        <taxon>Pseudomonadota</taxon>
        <taxon>Alphaproteobacteria</taxon>
        <taxon>Hyphomicrobiales</taxon>
        <taxon>Rhizobiaceae</taxon>
        <taxon>Rhizobium/Agrobacterium group</taxon>
        <taxon>Agrobacterium</taxon>
    </lineage>
</organism>
<evidence type="ECO:0000259" key="1">
    <source>
        <dbReference type="Pfam" id="PF13577"/>
    </source>
</evidence>